<proteinExistence type="predicted"/>
<keyword evidence="11" id="KW-1185">Reference proteome</keyword>
<evidence type="ECO:0000256" key="2">
    <source>
        <dbReference type="ARBA" id="ARBA00022670"/>
    </source>
</evidence>
<reference evidence="10 11" key="1">
    <citation type="journal article" date="2020" name="Int. J. Syst. Evol. Microbiol.">
        <title>Novel acetic acid bacteria from cider fermentations: Acetobacter conturbans sp. nov. and Acetobacter fallax sp. nov.</title>
        <authorList>
            <person name="Sombolestani A.S."/>
            <person name="Cleenwerck I."/>
            <person name="Cnockaert M."/>
            <person name="Borremans W."/>
            <person name="Wieme A.D."/>
            <person name="De Vuyst L."/>
            <person name="Vandamme P."/>
        </authorList>
    </citation>
    <scope>NUCLEOTIDE SEQUENCE [LARGE SCALE GENOMIC DNA]</scope>
    <source>
        <strain evidence="10 11">LMG 30640</strain>
    </source>
</reference>
<keyword evidence="6" id="KW-0482">Metalloprotease</keyword>
<accession>A0ABX0JN52</accession>
<comment type="cofactor">
    <cofactor evidence="1">
        <name>Zn(2+)</name>
        <dbReference type="ChEBI" id="CHEBI:29105"/>
    </cofactor>
</comment>
<feature type="compositionally biased region" description="Low complexity" evidence="8">
    <location>
        <begin position="58"/>
        <end position="90"/>
    </location>
</feature>
<dbReference type="CDD" id="cd12797">
    <property type="entry name" value="M23_peptidase"/>
    <property type="match status" value="1"/>
</dbReference>
<evidence type="ECO:0000256" key="7">
    <source>
        <dbReference type="SAM" id="Coils"/>
    </source>
</evidence>
<evidence type="ECO:0000256" key="1">
    <source>
        <dbReference type="ARBA" id="ARBA00001947"/>
    </source>
</evidence>
<name>A0ABX0JN52_9PROT</name>
<feature type="region of interest" description="Disordered" evidence="8">
    <location>
        <begin position="56"/>
        <end position="138"/>
    </location>
</feature>
<dbReference type="InterPro" id="IPR011055">
    <property type="entry name" value="Dup_hybrid_motif"/>
</dbReference>
<feature type="coiled-coil region" evidence="7">
    <location>
        <begin position="173"/>
        <end position="214"/>
    </location>
</feature>
<dbReference type="Pfam" id="PF01551">
    <property type="entry name" value="Peptidase_M23"/>
    <property type="match status" value="1"/>
</dbReference>
<feature type="compositionally biased region" description="Low complexity" evidence="8">
    <location>
        <begin position="98"/>
        <end position="135"/>
    </location>
</feature>
<keyword evidence="2" id="KW-0645">Protease</keyword>
<keyword evidence="5" id="KW-0862">Zinc</keyword>
<feature type="region of interest" description="Disordered" evidence="8">
    <location>
        <begin position="370"/>
        <end position="411"/>
    </location>
</feature>
<dbReference type="RefSeq" id="WP_173582631.1">
    <property type="nucleotide sequence ID" value="NZ_WOTB01000006.1"/>
</dbReference>
<feature type="region of interest" description="Disordered" evidence="8">
    <location>
        <begin position="1"/>
        <end position="26"/>
    </location>
</feature>
<sequence length="534" mass="54183">MKRRGRIVPLRDGEAELSSRLRSGGASGRGRVRIFLAVVTAGLLVVGRSPDVMARTQSHAAAGGHRAAGVSASGSHTASSRGAGSHTAGSHAGGPGVAGAHASGAHMMAHGAGPGRSSASQAALEAARAQEAQLRQQRDAEKARLVAARNVNAQAAAQAAEDRTRAAALSAATVSAAGQLQQTETKLQALEDQIDDLHDDQDRLRAELDEEARALAPVVPVAQRLSLYPADTLLTGPLSAQQEVTGLLVVRGLAKTLEARAEVLQGHRAELEALDRTLAARLDEIGAVRRQQSAQQQALAAQAGAARDAQLRSNAAARGAAAHVSQEAARATALQAAIDRIVAAEAAAMAQLQREVEAAERARKAQLAEAARRRVAARRQGGAGGGRTGSGTNAGSAVETPAVDSGGVNASVRGGRPGGGSIVAGRLISAWGEETEAGPATGNSYAVTGGASVRSPCSGTVEFAAPFRSYGQMLILNCGRDYRFVLAGLGMLNVATGQSLVKGAAIGAMPGGGGATLLVQVRHGQKSVNPAPFL</sequence>
<dbReference type="Proteomes" id="UP000635278">
    <property type="component" value="Unassembled WGS sequence"/>
</dbReference>
<evidence type="ECO:0000256" key="3">
    <source>
        <dbReference type="ARBA" id="ARBA00022723"/>
    </source>
</evidence>
<keyword evidence="7" id="KW-0175">Coiled coil</keyword>
<organism evidence="10 11">
    <name type="scientific">Acetobacter musti</name>
    <dbReference type="NCBI Taxonomy" id="864732"/>
    <lineage>
        <taxon>Bacteria</taxon>
        <taxon>Pseudomonadati</taxon>
        <taxon>Pseudomonadota</taxon>
        <taxon>Alphaproteobacteria</taxon>
        <taxon>Acetobacterales</taxon>
        <taxon>Acetobacteraceae</taxon>
        <taxon>Acetobacter</taxon>
    </lineage>
</organism>
<feature type="coiled-coil region" evidence="7">
    <location>
        <begin position="342"/>
        <end position="369"/>
    </location>
</feature>
<evidence type="ECO:0000313" key="10">
    <source>
        <dbReference type="EMBL" id="NHN84237.1"/>
    </source>
</evidence>
<feature type="compositionally biased region" description="Basic and acidic residues" evidence="8">
    <location>
        <begin position="9"/>
        <end position="19"/>
    </location>
</feature>
<evidence type="ECO:0000256" key="4">
    <source>
        <dbReference type="ARBA" id="ARBA00022801"/>
    </source>
</evidence>
<dbReference type="SUPFAM" id="SSF51261">
    <property type="entry name" value="Duplicated hybrid motif"/>
    <property type="match status" value="1"/>
</dbReference>
<protein>
    <submittedName>
        <fullName evidence="10">Peptidoglycan DD-metalloendopeptidase family protein</fullName>
    </submittedName>
</protein>
<dbReference type="InterPro" id="IPR050570">
    <property type="entry name" value="Cell_wall_metabolism_enzyme"/>
</dbReference>
<dbReference type="InterPro" id="IPR016047">
    <property type="entry name" value="M23ase_b-sheet_dom"/>
</dbReference>
<feature type="domain" description="M23ase beta-sheet core" evidence="9">
    <location>
        <begin position="441"/>
        <end position="530"/>
    </location>
</feature>
<dbReference type="EMBL" id="WOTB01000006">
    <property type="protein sequence ID" value="NHN84237.1"/>
    <property type="molecule type" value="Genomic_DNA"/>
</dbReference>
<evidence type="ECO:0000256" key="8">
    <source>
        <dbReference type="SAM" id="MobiDB-lite"/>
    </source>
</evidence>
<keyword evidence="3" id="KW-0479">Metal-binding</keyword>
<evidence type="ECO:0000256" key="6">
    <source>
        <dbReference type="ARBA" id="ARBA00023049"/>
    </source>
</evidence>
<dbReference type="Gene3D" id="2.70.70.10">
    <property type="entry name" value="Glucose Permease (Domain IIA)"/>
    <property type="match status" value="1"/>
</dbReference>
<keyword evidence="4" id="KW-0378">Hydrolase</keyword>
<comment type="caution">
    <text evidence="10">The sequence shown here is derived from an EMBL/GenBank/DDBJ whole genome shotgun (WGS) entry which is preliminary data.</text>
</comment>
<evidence type="ECO:0000259" key="9">
    <source>
        <dbReference type="Pfam" id="PF01551"/>
    </source>
</evidence>
<dbReference type="PANTHER" id="PTHR21666">
    <property type="entry name" value="PEPTIDASE-RELATED"/>
    <property type="match status" value="1"/>
</dbReference>
<evidence type="ECO:0000256" key="5">
    <source>
        <dbReference type="ARBA" id="ARBA00022833"/>
    </source>
</evidence>
<evidence type="ECO:0000313" key="11">
    <source>
        <dbReference type="Proteomes" id="UP000635278"/>
    </source>
</evidence>
<gene>
    <name evidence="10" type="ORF">GOB93_06205</name>
</gene>
<dbReference type="PANTHER" id="PTHR21666:SF288">
    <property type="entry name" value="CELL DIVISION PROTEIN YTFB"/>
    <property type="match status" value="1"/>
</dbReference>